<accession>A0A7I8LBY3</accession>
<keyword evidence="3" id="KW-1185">Reference proteome</keyword>
<evidence type="ECO:0000256" key="1">
    <source>
        <dbReference type="SAM" id="Phobius"/>
    </source>
</evidence>
<gene>
    <name evidence="2" type="ORF">SI8410_14018187</name>
</gene>
<name>A0A7I8LBY3_SPIIN</name>
<proteinExistence type="predicted"/>
<organism evidence="2 3">
    <name type="scientific">Spirodela intermedia</name>
    <name type="common">Intermediate duckweed</name>
    <dbReference type="NCBI Taxonomy" id="51605"/>
    <lineage>
        <taxon>Eukaryota</taxon>
        <taxon>Viridiplantae</taxon>
        <taxon>Streptophyta</taxon>
        <taxon>Embryophyta</taxon>
        <taxon>Tracheophyta</taxon>
        <taxon>Spermatophyta</taxon>
        <taxon>Magnoliopsida</taxon>
        <taxon>Liliopsida</taxon>
        <taxon>Araceae</taxon>
        <taxon>Lemnoideae</taxon>
        <taxon>Spirodela</taxon>
    </lineage>
</organism>
<feature type="transmembrane region" description="Helical" evidence="1">
    <location>
        <begin position="98"/>
        <end position="116"/>
    </location>
</feature>
<protein>
    <submittedName>
        <fullName evidence="2">Uncharacterized protein</fullName>
    </submittedName>
</protein>
<dbReference type="Proteomes" id="UP000663760">
    <property type="component" value="Chromosome 14"/>
</dbReference>
<reference evidence="2" key="1">
    <citation type="submission" date="2020-02" db="EMBL/GenBank/DDBJ databases">
        <authorList>
            <person name="Scholz U."/>
            <person name="Mascher M."/>
            <person name="Fiebig A."/>
        </authorList>
    </citation>
    <scope>NUCLEOTIDE SEQUENCE</scope>
</reference>
<keyword evidence="1" id="KW-0472">Membrane</keyword>
<keyword evidence="1" id="KW-1133">Transmembrane helix</keyword>
<evidence type="ECO:0000313" key="2">
    <source>
        <dbReference type="EMBL" id="CAA7407509.1"/>
    </source>
</evidence>
<keyword evidence="1" id="KW-0812">Transmembrane</keyword>
<dbReference type="AlphaFoldDB" id="A0A7I8LBY3"/>
<sequence length="137" mass="14530">MEPSVILPVKDDGGGSEGSKLTVAFKLSSEVVQLITGTMGVFLIAAAGTVGSDQHLVWLFITYITLFLFSLLVWIMSNLESALSFAQQHSSKLLAAAYLLRVLTLAFQAWCGLIPLNHLGAAVPALLLSHLSASCGK</sequence>
<feature type="transmembrane region" description="Helical" evidence="1">
    <location>
        <begin position="56"/>
        <end position="77"/>
    </location>
</feature>
<feature type="transmembrane region" description="Helical" evidence="1">
    <location>
        <begin position="31"/>
        <end position="50"/>
    </location>
</feature>
<evidence type="ECO:0000313" key="3">
    <source>
        <dbReference type="Proteomes" id="UP000663760"/>
    </source>
</evidence>
<dbReference type="EMBL" id="LR746277">
    <property type="protein sequence ID" value="CAA7407509.1"/>
    <property type="molecule type" value="Genomic_DNA"/>
</dbReference>